<reference evidence="2" key="1">
    <citation type="submission" date="2017-01" db="EMBL/GenBank/DDBJ databases">
        <authorList>
            <person name="Varghese N."/>
            <person name="Submissions S."/>
        </authorList>
    </citation>
    <scope>NUCLEOTIDE SEQUENCE [LARGE SCALE GENOMIC DNA]</scope>
    <source>
        <strain evidence="2">LP100</strain>
    </source>
</reference>
<sequence length="58" mass="6714">MTEEEFDATFTYTLDVLLATMAEEPEIDPEKFFSVACVLENLRYFSPVLYGAIRKKTE</sequence>
<accession>A0A1R3WZD0</accession>
<gene>
    <name evidence="1" type="ORF">SAMN05444128_1272</name>
</gene>
<dbReference type="AlphaFoldDB" id="A0A1R3WZD0"/>
<dbReference type="RefSeq" id="WP_170871826.1">
    <property type="nucleotide sequence ID" value="NZ_FTPP01000001.1"/>
</dbReference>
<keyword evidence="2" id="KW-1185">Reference proteome</keyword>
<proteinExistence type="predicted"/>
<evidence type="ECO:0000313" key="1">
    <source>
        <dbReference type="EMBL" id="SIT83498.1"/>
    </source>
</evidence>
<dbReference type="EMBL" id="FTPP01000001">
    <property type="protein sequence ID" value="SIT83498.1"/>
    <property type="molecule type" value="Genomic_DNA"/>
</dbReference>
<organism evidence="1 2">
    <name type="scientific">Pontibacter indicus</name>
    <dbReference type="NCBI Taxonomy" id="1317125"/>
    <lineage>
        <taxon>Bacteria</taxon>
        <taxon>Pseudomonadati</taxon>
        <taxon>Bacteroidota</taxon>
        <taxon>Cytophagia</taxon>
        <taxon>Cytophagales</taxon>
        <taxon>Hymenobacteraceae</taxon>
        <taxon>Pontibacter</taxon>
    </lineage>
</organism>
<dbReference type="Proteomes" id="UP000187181">
    <property type="component" value="Unassembled WGS sequence"/>
</dbReference>
<dbReference type="STRING" id="1317125.SAMN05444128_1272"/>
<evidence type="ECO:0000313" key="2">
    <source>
        <dbReference type="Proteomes" id="UP000187181"/>
    </source>
</evidence>
<name>A0A1R3WZD0_9BACT</name>
<protein>
    <submittedName>
        <fullName evidence="1">Uncharacterized protein</fullName>
    </submittedName>
</protein>